<evidence type="ECO:0000313" key="3">
    <source>
        <dbReference type="Proteomes" id="UP000001708"/>
    </source>
</evidence>
<feature type="region of interest" description="Disordered" evidence="1">
    <location>
        <begin position="110"/>
        <end position="131"/>
    </location>
</feature>
<reference evidence="2 3" key="2">
    <citation type="journal article" date="1995" name="Arch. Virol.">
        <title>Analysis of the open reading frames of the main capsid proteins of actinophage VWB.</title>
        <authorList>
            <person name="Anne J."/>
            <person name="Fiten P."/>
            <person name="Van Mellaert L."/>
            <person name="Joris B."/>
            <person name="Opdenakker G."/>
            <person name="Eyssen H."/>
        </authorList>
    </citation>
    <scope>NUCLEOTIDE SEQUENCE [LARGE SCALE GENOMIC DNA]</scope>
</reference>
<dbReference type="GeneID" id="2732824"/>
<dbReference type="Proteomes" id="UP000001708">
    <property type="component" value="Segment"/>
</dbReference>
<keyword evidence="3" id="KW-1185">Reference proteome</keyword>
<accession>Q6VY60</accession>
<evidence type="ECO:0000256" key="1">
    <source>
        <dbReference type="SAM" id="MobiDB-lite"/>
    </source>
</evidence>
<proteinExistence type="predicted"/>
<feature type="region of interest" description="Disordered" evidence="1">
    <location>
        <begin position="1"/>
        <end position="47"/>
    </location>
</feature>
<protein>
    <submittedName>
        <fullName evidence="2">Uncharacterized protein</fullName>
    </submittedName>
</protein>
<dbReference type="RefSeq" id="NP_958271.1">
    <property type="nucleotide sequence ID" value="NC_005345.2"/>
</dbReference>
<dbReference type="EMBL" id="AY320035">
    <property type="protein sequence ID" value="AAR29719.1"/>
    <property type="molecule type" value="Genomic_DNA"/>
</dbReference>
<name>Q6VY60_9CAUD</name>
<sequence>MSQSWPQFPLPNCRNRHPEPLRSSTAPEGLSHTPSPPRGPPMHLRLTDGTLRVEITAGKYTRRKLDDVEACALRILDALRDAPPVDGAPPFGFTRSADLDGTALGSDTERVAELYVEPGRDLDEYDERRRP</sequence>
<evidence type="ECO:0000313" key="2">
    <source>
        <dbReference type="EMBL" id="AAR29719.1"/>
    </source>
</evidence>
<reference evidence="2 3" key="3">
    <citation type="journal article" date="1998" name="Microbiology">
        <title>Site-specific integration of bacteriophage VWB genome into Streptomyces venezuelae and construction of a VWB-based integrative vector.</title>
        <authorList>
            <person name="Van Mellaert L."/>
            <person name="Mei L."/>
            <person name="Lammertyn E."/>
            <person name="Schacht S."/>
            <person name="Anne J."/>
        </authorList>
    </citation>
    <scope>NUCLEOTIDE SEQUENCE [LARGE SCALE GENOMIC DNA]</scope>
</reference>
<reference evidence="2 3" key="1">
    <citation type="journal article" date="1990" name="J. Gen. Microbiol.">
        <title>Further biological and molecular characterization of actinophage VWB.</title>
        <authorList>
            <person name="Anne J."/>
            <person name="Van Mellaert L."/>
            <person name="Decock B."/>
            <person name="Van Damme J."/>
            <person name="Van Aerschot A."/>
            <person name="Herdewijn P."/>
            <person name="Eyssen H."/>
        </authorList>
    </citation>
    <scope>NUCLEOTIDE SEQUENCE [LARGE SCALE GENOMIC DNA]</scope>
</reference>
<dbReference type="KEGG" id="vg:2732824"/>
<reference evidence="2 3" key="4">
    <citation type="journal article" date="2005" name="Virology">
        <title>Complete genomic nucleotide sequence and analysis of the temperate bacteriophage VWB.</title>
        <authorList>
            <person name="Van Dessel W."/>
            <person name="Van Mellaert L."/>
            <person name="Liesegang H."/>
            <person name="Raasch C."/>
            <person name="De Keersmaeker S."/>
            <person name="Geukens N."/>
            <person name="Lammertyn E."/>
            <person name="Streit W."/>
            <person name="Anne J."/>
        </authorList>
    </citation>
    <scope>NUCLEOTIDE SEQUENCE [LARGE SCALE GENOMIC DNA]</scope>
</reference>
<organism evidence="2 3">
    <name type="scientific">Streptomyces phage VWB</name>
    <dbReference type="NCBI Taxonomy" id="10702"/>
    <lineage>
        <taxon>Viruses</taxon>
        <taxon>Duplodnaviria</taxon>
        <taxon>Heunggongvirae</taxon>
        <taxon>Uroviricota</taxon>
        <taxon>Caudoviricetes</taxon>
        <taxon>Veewebvirus</taxon>
        <taxon>Veewebvirus vwb</taxon>
    </lineage>
</organism>